<dbReference type="GO" id="GO:0030170">
    <property type="term" value="F:pyridoxal phosphate binding"/>
    <property type="evidence" value="ECO:0007669"/>
    <property type="project" value="InterPro"/>
</dbReference>
<organism evidence="2 3">
    <name type="scientific">Pelagibius litoralis</name>
    <dbReference type="NCBI Taxonomy" id="374515"/>
    <lineage>
        <taxon>Bacteria</taxon>
        <taxon>Pseudomonadati</taxon>
        <taxon>Pseudomonadota</taxon>
        <taxon>Alphaproteobacteria</taxon>
        <taxon>Rhodospirillales</taxon>
        <taxon>Rhodovibrionaceae</taxon>
        <taxon>Pelagibius</taxon>
    </lineage>
</organism>
<keyword evidence="3" id="KW-1185">Reference proteome</keyword>
<dbReference type="PROSITE" id="PS51340">
    <property type="entry name" value="MOSC"/>
    <property type="match status" value="1"/>
</dbReference>
<dbReference type="PANTHER" id="PTHR30212:SF2">
    <property type="entry name" value="PROTEIN YIIM"/>
    <property type="match status" value="1"/>
</dbReference>
<dbReference type="Pfam" id="PF03473">
    <property type="entry name" value="MOSC"/>
    <property type="match status" value="1"/>
</dbReference>
<evidence type="ECO:0000313" key="2">
    <source>
        <dbReference type="EMBL" id="NIA71229.1"/>
    </source>
</evidence>
<dbReference type="InterPro" id="IPR005302">
    <property type="entry name" value="MoCF_Sase_C"/>
</dbReference>
<dbReference type="SUPFAM" id="SSF50800">
    <property type="entry name" value="PK beta-barrel domain-like"/>
    <property type="match status" value="1"/>
</dbReference>
<dbReference type="EMBL" id="JAAQPH010000020">
    <property type="protein sequence ID" value="NIA71229.1"/>
    <property type="molecule type" value="Genomic_DNA"/>
</dbReference>
<evidence type="ECO:0000259" key="1">
    <source>
        <dbReference type="PROSITE" id="PS51340"/>
    </source>
</evidence>
<sequence length="186" mass="20345">MNVIKHLSREELDACLPHIQDSPQDRGLLEAIVIRPSTDERRQLLACELSPEGGVHGDRWAHESWMTLPDGRPHPDVQVSIMSARTIGLIANQEERWQLSGDNLFVDLDLSDSNVPSGQRLGVGTAVLEVSAVPHGPCGKFVERYGKAAAQFVNSRTGKQLHLRGVYAKIVKAGTIRVGDVVTKLA</sequence>
<proteinExistence type="predicted"/>
<dbReference type="GO" id="GO:0030151">
    <property type="term" value="F:molybdenum ion binding"/>
    <property type="evidence" value="ECO:0007669"/>
    <property type="project" value="InterPro"/>
</dbReference>
<dbReference type="Gene3D" id="2.40.33.20">
    <property type="entry name" value="PK beta-barrel domain-like"/>
    <property type="match status" value="1"/>
</dbReference>
<dbReference type="InterPro" id="IPR052353">
    <property type="entry name" value="Benzoxazolinone_Detox_Enz"/>
</dbReference>
<reference evidence="2" key="1">
    <citation type="submission" date="2020-03" db="EMBL/GenBank/DDBJ databases">
        <title>Genome of Pelagibius litoralis DSM 21314T.</title>
        <authorList>
            <person name="Wang G."/>
        </authorList>
    </citation>
    <scope>NUCLEOTIDE SEQUENCE</scope>
    <source>
        <strain evidence="2">DSM 21314</strain>
    </source>
</reference>
<comment type="caution">
    <text evidence="2">The sequence shown here is derived from an EMBL/GenBank/DDBJ whole genome shotgun (WGS) entry which is preliminary data.</text>
</comment>
<name>A0A967F193_9PROT</name>
<gene>
    <name evidence="2" type="ORF">HBA54_21755</name>
</gene>
<feature type="domain" description="MOSC" evidence="1">
    <location>
        <begin position="42"/>
        <end position="185"/>
    </location>
</feature>
<dbReference type="AlphaFoldDB" id="A0A967F193"/>
<dbReference type="PANTHER" id="PTHR30212">
    <property type="entry name" value="PROTEIN YIIM"/>
    <property type="match status" value="1"/>
</dbReference>
<dbReference type="InterPro" id="IPR011037">
    <property type="entry name" value="Pyrv_Knase-like_insert_dom_sf"/>
</dbReference>
<protein>
    <submittedName>
        <fullName evidence="2">MOSC domain-containing protein</fullName>
    </submittedName>
</protein>
<accession>A0A967F193</accession>
<dbReference type="Proteomes" id="UP000761264">
    <property type="component" value="Unassembled WGS sequence"/>
</dbReference>
<dbReference type="GO" id="GO:0003824">
    <property type="term" value="F:catalytic activity"/>
    <property type="evidence" value="ECO:0007669"/>
    <property type="project" value="InterPro"/>
</dbReference>
<evidence type="ECO:0000313" key="3">
    <source>
        <dbReference type="Proteomes" id="UP000761264"/>
    </source>
</evidence>